<dbReference type="GO" id="GO:0019843">
    <property type="term" value="F:rRNA binding"/>
    <property type="evidence" value="ECO:0007669"/>
    <property type="project" value="UniProtKB-UniRule"/>
</dbReference>
<evidence type="ECO:0000256" key="1">
    <source>
        <dbReference type="ARBA" id="ARBA00010618"/>
    </source>
</evidence>
<dbReference type="InterPro" id="IPR041988">
    <property type="entry name" value="Ribosomal_uL24_KOW"/>
</dbReference>
<comment type="function">
    <text evidence="5">One of two assembly initiator proteins, it binds directly to the 5'-end of the 23S rRNA, where it nucleates assembly of the 50S subunit.</text>
</comment>
<feature type="domain" description="Large ribosomal subunit protein uL24 C-terminal" evidence="6">
    <location>
        <begin position="33"/>
        <end position="95"/>
    </location>
</feature>
<dbReference type="Proteomes" id="UP000008461">
    <property type="component" value="Chromosome"/>
</dbReference>
<name>F4KWV4_HALH1</name>
<sequence>MVFVIAGAYKNLSEPREVLEVYPAENRALIKDVNVRMKHRKATQDAAGGIEEMLAPIHISNLMIVDPKEGKPSRVGRKEVDGKLVRYSKKSGEIIK</sequence>
<reference evidence="7 8" key="1">
    <citation type="journal article" date="2011" name="Stand. Genomic Sci.">
        <title>Complete genome sequence of Haliscomenobacter hydrossis type strain (O).</title>
        <authorList>
            <consortium name="US DOE Joint Genome Institute (JGI-PGF)"/>
            <person name="Daligault H."/>
            <person name="Lapidus A."/>
            <person name="Zeytun A."/>
            <person name="Nolan M."/>
            <person name="Lucas S."/>
            <person name="Del Rio T.G."/>
            <person name="Tice H."/>
            <person name="Cheng J.F."/>
            <person name="Tapia R."/>
            <person name="Han C."/>
            <person name="Goodwin L."/>
            <person name="Pitluck S."/>
            <person name="Liolios K."/>
            <person name="Pagani I."/>
            <person name="Ivanova N."/>
            <person name="Huntemann M."/>
            <person name="Mavromatis K."/>
            <person name="Mikhailova N."/>
            <person name="Pati A."/>
            <person name="Chen A."/>
            <person name="Palaniappan K."/>
            <person name="Land M."/>
            <person name="Hauser L."/>
            <person name="Brambilla E.M."/>
            <person name="Rohde M."/>
            <person name="Verbarg S."/>
            <person name="Goker M."/>
            <person name="Bristow J."/>
            <person name="Eisen J.A."/>
            <person name="Markowitz V."/>
            <person name="Hugenholtz P."/>
            <person name="Kyrpides N.C."/>
            <person name="Klenk H.P."/>
            <person name="Woyke T."/>
        </authorList>
    </citation>
    <scope>NUCLEOTIDE SEQUENCE [LARGE SCALE GENOMIC DNA]</scope>
    <source>
        <strain evidence="8">ATCC 27775 / DSM 1100 / LMG 10767 / O</strain>
    </source>
</reference>
<keyword evidence="2 5" id="KW-0689">Ribosomal protein</keyword>
<dbReference type="InterPro" id="IPR008991">
    <property type="entry name" value="Translation_prot_SH3-like_sf"/>
</dbReference>
<comment type="function">
    <text evidence="5">One of the proteins that surrounds the polypeptide exit tunnel on the outside of the subunit.</text>
</comment>
<dbReference type="EMBL" id="CP002691">
    <property type="protein sequence ID" value="AEE52587.1"/>
    <property type="molecule type" value="Genomic_DNA"/>
</dbReference>
<dbReference type="GO" id="GO:1990904">
    <property type="term" value="C:ribonucleoprotein complex"/>
    <property type="evidence" value="ECO:0007669"/>
    <property type="project" value="UniProtKB-KW"/>
</dbReference>
<proteinExistence type="inferred from homology"/>
<dbReference type="GO" id="GO:0005840">
    <property type="term" value="C:ribosome"/>
    <property type="evidence" value="ECO:0007669"/>
    <property type="project" value="UniProtKB-KW"/>
</dbReference>
<evidence type="ECO:0000313" key="7">
    <source>
        <dbReference type="EMBL" id="AEE52587.1"/>
    </source>
</evidence>
<protein>
    <recommendedName>
        <fullName evidence="4 5">Large ribosomal subunit protein uL24</fullName>
    </recommendedName>
</protein>
<evidence type="ECO:0000313" key="8">
    <source>
        <dbReference type="Proteomes" id="UP000008461"/>
    </source>
</evidence>
<dbReference type="InterPro" id="IPR014722">
    <property type="entry name" value="Rib_uL2_dom2"/>
</dbReference>
<evidence type="ECO:0000256" key="4">
    <source>
        <dbReference type="ARBA" id="ARBA00035206"/>
    </source>
</evidence>
<dbReference type="Pfam" id="PF17136">
    <property type="entry name" value="ribosomal_L24"/>
    <property type="match status" value="1"/>
</dbReference>
<gene>
    <name evidence="5" type="primary">rplX</name>
    <name evidence="7" type="ordered locus">Halhy_4753</name>
</gene>
<dbReference type="KEGG" id="hhy:Halhy_4753"/>
<dbReference type="CDD" id="cd06089">
    <property type="entry name" value="KOW_RPL26"/>
    <property type="match status" value="1"/>
</dbReference>
<dbReference type="eggNOG" id="COG0198">
    <property type="taxonomic scope" value="Bacteria"/>
</dbReference>
<evidence type="ECO:0000256" key="5">
    <source>
        <dbReference type="HAMAP-Rule" id="MF_01326"/>
    </source>
</evidence>
<dbReference type="InterPro" id="IPR003256">
    <property type="entry name" value="Ribosomal_uL24"/>
</dbReference>
<dbReference type="InterPro" id="IPR057264">
    <property type="entry name" value="Ribosomal_uL24_C"/>
</dbReference>
<dbReference type="HAMAP" id="MF_01326_B">
    <property type="entry name" value="Ribosomal_uL24_B"/>
    <property type="match status" value="1"/>
</dbReference>
<dbReference type="GO" id="GO:0003735">
    <property type="term" value="F:structural constituent of ribosome"/>
    <property type="evidence" value="ECO:0007669"/>
    <property type="project" value="InterPro"/>
</dbReference>
<keyword evidence="8" id="KW-1185">Reference proteome</keyword>
<keyword evidence="5" id="KW-0694">RNA-binding</keyword>
<comment type="similarity">
    <text evidence="1 5">Belongs to the universal ribosomal protein uL24 family.</text>
</comment>
<dbReference type="SUPFAM" id="SSF50104">
    <property type="entry name" value="Translation proteins SH3-like domain"/>
    <property type="match status" value="1"/>
</dbReference>
<dbReference type="STRING" id="760192.Halhy_4753"/>
<keyword evidence="5" id="KW-0699">rRNA-binding</keyword>
<dbReference type="GO" id="GO:0006412">
    <property type="term" value="P:translation"/>
    <property type="evidence" value="ECO:0007669"/>
    <property type="project" value="UniProtKB-UniRule"/>
</dbReference>
<evidence type="ECO:0000259" key="6">
    <source>
        <dbReference type="Pfam" id="PF17136"/>
    </source>
</evidence>
<organism evidence="7 8">
    <name type="scientific">Haliscomenobacter hydrossis (strain ATCC 27775 / DSM 1100 / LMG 10767 / O)</name>
    <dbReference type="NCBI Taxonomy" id="760192"/>
    <lineage>
        <taxon>Bacteria</taxon>
        <taxon>Pseudomonadati</taxon>
        <taxon>Bacteroidota</taxon>
        <taxon>Saprospiria</taxon>
        <taxon>Saprospirales</taxon>
        <taxon>Haliscomenobacteraceae</taxon>
        <taxon>Haliscomenobacter</taxon>
    </lineage>
</organism>
<dbReference type="HOGENOM" id="CLU_093315_2_0_10"/>
<evidence type="ECO:0000256" key="3">
    <source>
        <dbReference type="ARBA" id="ARBA00023274"/>
    </source>
</evidence>
<evidence type="ECO:0000256" key="2">
    <source>
        <dbReference type="ARBA" id="ARBA00022980"/>
    </source>
</evidence>
<keyword evidence="3 5" id="KW-0687">Ribonucleoprotein</keyword>
<comment type="subunit">
    <text evidence="5">Part of the 50S ribosomal subunit.</text>
</comment>
<accession>F4KWV4</accession>
<reference key="2">
    <citation type="submission" date="2011-04" db="EMBL/GenBank/DDBJ databases">
        <title>Complete sequence of chromosome of Haliscomenobacter hydrossis DSM 1100.</title>
        <authorList>
            <consortium name="US DOE Joint Genome Institute (JGI-PGF)"/>
            <person name="Lucas S."/>
            <person name="Han J."/>
            <person name="Lapidus A."/>
            <person name="Bruce D."/>
            <person name="Goodwin L."/>
            <person name="Pitluck S."/>
            <person name="Peters L."/>
            <person name="Kyrpides N."/>
            <person name="Mavromatis K."/>
            <person name="Ivanova N."/>
            <person name="Ovchinnikova G."/>
            <person name="Pagani I."/>
            <person name="Daligault H."/>
            <person name="Detter J.C."/>
            <person name="Han C."/>
            <person name="Land M."/>
            <person name="Hauser L."/>
            <person name="Markowitz V."/>
            <person name="Cheng J.-F."/>
            <person name="Hugenholtz P."/>
            <person name="Woyke T."/>
            <person name="Wu D."/>
            <person name="Verbarg S."/>
            <person name="Frueling A."/>
            <person name="Brambilla E."/>
            <person name="Klenk H.-P."/>
            <person name="Eisen J.A."/>
        </authorList>
    </citation>
    <scope>NUCLEOTIDE SEQUENCE</scope>
    <source>
        <strain>DSM 1100</strain>
    </source>
</reference>
<dbReference type="AlphaFoldDB" id="F4KWV4"/>
<dbReference type="Gene3D" id="2.30.30.30">
    <property type="match status" value="1"/>
</dbReference>
<dbReference type="NCBIfam" id="TIGR01079">
    <property type="entry name" value="rplX_bact"/>
    <property type="match status" value="1"/>
</dbReference>
<dbReference type="PANTHER" id="PTHR12903">
    <property type="entry name" value="MITOCHONDRIAL RIBOSOMAL PROTEIN L24"/>
    <property type="match status" value="1"/>
</dbReference>